<evidence type="ECO:0000313" key="3">
    <source>
        <dbReference type="Proteomes" id="UP000053477"/>
    </source>
</evidence>
<accession>A0A0H2RK41</accession>
<sequence>MNAMSARAAFLQPSALKVLHTYSFMALVASRAPILHYLLHNTTGGSKGFWSSGECEKQWARRLQPHLFLHHYTNREGDGHSAINVPRPGLHVGLLLLAPPSPRSSSSFLFSSSLSSQFFCQFFWYLFKKLEAVNNEPAKVPGVDAENESGEVPTDECNEKEVEKEEHEVSKVSAGQGDEPLLEKEQPTCNSNETHDTSTVDLDTPARPEGEAATVVDEVPANEGDNEPMDQDTVDQSNEVETAASVLEGELGGHNDEEPGSPLTTDNEDDAGEGEEEKEGDEEGLDEEESGDEEGMDEEDPGDIDIEVEIENEKPKQKAKAKAKKTVVVVEPSQKSSRIVEKAREASETQKQREPTSELAQAAPRHTAKAKSSRASSGETEPHAAVEAANPTAKAAPGNSRLLFSKDDIVKTFTGLDAVFDRPLWRIKESDIFLEPDVVLQMNLFAPEVCKPEPVPNAPPPPQGETPNCNTQSAPDAPPESPSNPQPLDTQPPSETPVPAGDQPPNEAPTPAPTPNQTQSDTPAPAPATCNVGVQATDTERCIQWKKRALEIPIPTTHHDMMFELVRIWDSMSGRHKQDSFELEAEDKLRVFTQKDWEQVNDEERLALFGNVNVVVKKEKNSSDKTPEHILPEITRWDRREIAKVFDLYAPRFMYEQLWVSDQVRKRVADPDAKDPIPCYKLIDNGTWSAINRWLNEDKLKGPMFPEIIEPGPWKLGEPQPHEDITLGQTNDNPQLIMRCGMLNQLLENRARHQKCRKELIEEAAKEIASAASEETPTAEAAKEKASVAPGEAPTAEAAPQEAGLAVTASTNTSSQKTAPIAGTSMTKDAIPSAALQKATLAFNYLLHAFPALVKFLDIPLSASVGYLLPIGGLEGFPNLQSQNNPVKPFATESPTLDMRWGLFASGGAVTNAHTDVAGLATYVYIKLGRKLWFIGIPTSYLPEATVINSEQELRLTDAVAQLRQKKRRMMEKNAKEGDAKEGDATEGDATEDGEKFERLNAFPLKRTIDGKEYMPYVSTHRGFEIGALRWVVVMLEPGDELGPSLWLAVYEYRYNEM</sequence>
<feature type="compositionally biased region" description="Pro residues" evidence="1">
    <location>
        <begin position="476"/>
        <end position="485"/>
    </location>
</feature>
<dbReference type="Proteomes" id="UP000053477">
    <property type="component" value="Unassembled WGS sequence"/>
</dbReference>
<feature type="compositionally biased region" description="Basic and acidic residues" evidence="1">
    <location>
        <begin position="338"/>
        <end position="356"/>
    </location>
</feature>
<reference evidence="2 3" key="1">
    <citation type="submission" date="2015-04" db="EMBL/GenBank/DDBJ databases">
        <title>Complete genome sequence of Schizopora paradoxa KUC8140, a cosmopolitan wood degrader in East Asia.</title>
        <authorList>
            <consortium name="DOE Joint Genome Institute"/>
            <person name="Min B."/>
            <person name="Park H."/>
            <person name="Jang Y."/>
            <person name="Kim J.-J."/>
            <person name="Kim K.H."/>
            <person name="Pangilinan J."/>
            <person name="Lipzen A."/>
            <person name="Riley R."/>
            <person name="Grigoriev I.V."/>
            <person name="Spatafora J.W."/>
            <person name="Choi I.-G."/>
        </authorList>
    </citation>
    <scope>NUCLEOTIDE SEQUENCE [LARGE SCALE GENOMIC DNA]</scope>
    <source>
        <strain evidence="2 3">KUC8140</strain>
    </source>
</reference>
<feature type="compositionally biased region" description="Pro residues" evidence="1">
    <location>
        <begin position="453"/>
        <end position="464"/>
    </location>
</feature>
<dbReference type="EMBL" id="KQ086354">
    <property type="protein sequence ID" value="KLO05146.1"/>
    <property type="molecule type" value="Genomic_DNA"/>
</dbReference>
<feature type="region of interest" description="Disordered" evidence="1">
    <location>
        <begin position="453"/>
        <end position="533"/>
    </location>
</feature>
<dbReference type="AlphaFoldDB" id="A0A0H2RK41"/>
<dbReference type="InParanoid" id="A0A0H2RK41"/>
<feature type="compositionally biased region" description="Polar residues" evidence="1">
    <location>
        <begin position="465"/>
        <end position="474"/>
    </location>
</feature>
<feature type="compositionally biased region" description="Basic and acidic residues" evidence="1">
    <location>
        <begin position="157"/>
        <end position="170"/>
    </location>
</feature>
<evidence type="ECO:0000313" key="2">
    <source>
        <dbReference type="EMBL" id="KLO05146.1"/>
    </source>
</evidence>
<feature type="compositionally biased region" description="Polar residues" evidence="1">
    <location>
        <begin position="808"/>
        <end position="818"/>
    </location>
</feature>
<dbReference type="OrthoDB" id="3062275at2759"/>
<feature type="region of interest" description="Disordered" evidence="1">
    <location>
        <begin position="141"/>
        <end position="401"/>
    </location>
</feature>
<proteinExistence type="predicted"/>
<evidence type="ECO:0000256" key="1">
    <source>
        <dbReference type="SAM" id="MobiDB-lite"/>
    </source>
</evidence>
<feature type="compositionally biased region" description="Basic and acidic residues" evidence="1">
    <location>
        <begin position="193"/>
        <end position="210"/>
    </location>
</feature>
<organism evidence="2 3">
    <name type="scientific">Schizopora paradoxa</name>
    <dbReference type="NCBI Taxonomy" id="27342"/>
    <lineage>
        <taxon>Eukaryota</taxon>
        <taxon>Fungi</taxon>
        <taxon>Dikarya</taxon>
        <taxon>Basidiomycota</taxon>
        <taxon>Agaricomycotina</taxon>
        <taxon>Agaricomycetes</taxon>
        <taxon>Hymenochaetales</taxon>
        <taxon>Schizoporaceae</taxon>
        <taxon>Schizopora</taxon>
    </lineage>
</organism>
<name>A0A0H2RK41_9AGAM</name>
<feature type="region of interest" description="Disordered" evidence="1">
    <location>
        <begin position="968"/>
        <end position="991"/>
    </location>
</feature>
<protein>
    <submittedName>
        <fullName evidence="2">Uncharacterized protein</fullName>
    </submittedName>
</protein>
<feature type="compositionally biased region" description="Acidic residues" evidence="1">
    <location>
        <begin position="224"/>
        <end position="233"/>
    </location>
</feature>
<feature type="compositionally biased region" description="Low complexity" evidence="1">
    <location>
        <begin position="768"/>
        <end position="780"/>
    </location>
</feature>
<feature type="compositionally biased region" description="Acidic residues" evidence="1">
    <location>
        <begin position="266"/>
        <end position="310"/>
    </location>
</feature>
<keyword evidence="3" id="KW-1185">Reference proteome</keyword>
<feature type="compositionally biased region" description="Acidic residues" evidence="1">
    <location>
        <begin position="145"/>
        <end position="156"/>
    </location>
</feature>
<feature type="region of interest" description="Disordered" evidence="1">
    <location>
        <begin position="768"/>
        <end position="821"/>
    </location>
</feature>
<feature type="compositionally biased region" description="Low complexity" evidence="1">
    <location>
        <begin position="787"/>
        <end position="803"/>
    </location>
</feature>
<gene>
    <name evidence="2" type="ORF">SCHPADRAFT_896486</name>
</gene>
<feature type="compositionally biased region" description="Basic and acidic residues" evidence="1">
    <location>
        <begin position="971"/>
        <end position="984"/>
    </location>
</feature>